<evidence type="ECO:0000259" key="1">
    <source>
        <dbReference type="Pfam" id="PF09361"/>
    </source>
</evidence>
<gene>
    <name evidence="2" type="ORF">J5Y06_07900</name>
</gene>
<dbReference type="Pfam" id="PF09361">
    <property type="entry name" value="Phasin_2"/>
    <property type="match status" value="1"/>
</dbReference>
<dbReference type="NCBIfam" id="TIGR01985">
    <property type="entry name" value="phasin_2"/>
    <property type="match status" value="1"/>
</dbReference>
<accession>A0A8J7R660</accession>
<dbReference type="EMBL" id="JAGIYY010000002">
    <property type="protein sequence ID" value="MBP0438567.1"/>
    <property type="molecule type" value="Genomic_DNA"/>
</dbReference>
<proteinExistence type="predicted"/>
<organism evidence="2 3">
    <name type="scientific">Tianweitania sediminis</name>
    <dbReference type="NCBI Taxonomy" id="1502156"/>
    <lineage>
        <taxon>Bacteria</taxon>
        <taxon>Pseudomonadati</taxon>
        <taxon>Pseudomonadota</taxon>
        <taxon>Alphaproteobacteria</taxon>
        <taxon>Hyphomicrobiales</taxon>
        <taxon>Phyllobacteriaceae</taxon>
        <taxon>Tianweitania</taxon>
    </lineage>
</organism>
<dbReference type="AlphaFoldDB" id="A0A8J7R660"/>
<dbReference type="RefSeq" id="WP_209334600.1">
    <property type="nucleotide sequence ID" value="NZ_JAGIYY010000002.1"/>
</dbReference>
<name>A0A8J7R660_9HYPH</name>
<comment type="caution">
    <text evidence="2">The sequence shown here is derived from an EMBL/GenBank/DDBJ whole genome shotgun (WGS) entry which is preliminary data.</text>
</comment>
<evidence type="ECO:0000313" key="2">
    <source>
        <dbReference type="EMBL" id="MBP0438567.1"/>
    </source>
</evidence>
<keyword evidence="3" id="KW-1185">Reference proteome</keyword>
<feature type="domain" description="Phasin" evidence="1">
    <location>
        <begin position="43"/>
        <end position="138"/>
    </location>
</feature>
<sequence>MSEAFPKSTETPFPTFDANPAVDQFRAFAEKGMEQSREAYSRFKEGAEDAQKAVEASFENARAVSSELSLKSLAAMRANTELSFSHLEALMGVKTVSDFVELQSSFMRKQMELAMNQAKEIQTVSTKSVEELTRPLKDVVGKNWTDLKVA</sequence>
<dbReference type="InterPro" id="IPR018968">
    <property type="entry name" value="Phasin"/>
</dbReference>
<dbReference type="InterPro" id="IPR010234">
    <property type="entry name" value="Phasin_subfam-2"/>
</dbReference>
<protein>
    <submittedName>
        <fullName evidence="2">Phasin</fullName>
    </submittedName>
</protein>
<evidence type="ECO:0000313" key="3">
    <source>
        <dbReference type="Proteomes" id="UP000666240"/>
    </source>
</evidence>
<dbReference type="Proteomes" id="UP000666240">
    <property type="component" value="Unassembled WGS sequence"/>
</dbReference>
<reference evidence="2" key="1">
    <citation type="submission" date="2021-03" db="EMBL/GenBank/DDBJ databases">
        <title>Genome sequencing and assembly of Tianweitania sediminis.</title>
        <authorList>
            <person name="Chhetri G."/>
        </authorList>
    </citation>
    <scope>NUCLEOTIDE SEQUENCE</scope>
    <source>
        <strain evidence="2">Z8</strain>
    </source>
</reference>